<evidence type="ECO:0000256" key="3">
    <source>
        <dbReference type="ARBA" id="ARBA00022692"/>
    </source>
</evidence>
<evidence type="ECO:0000259" key="7">
    <source>
        <dbReference type="Pfam" id="PF02687"/>
    </source>
</evidence>
<feature type="transmembrane region" description="Helical" evidence="6">
    <location>
        <begin position="388"/>
        <end position="408"/>
    </location>
</feature>
<evidence type="ECO:0000313" key="14">
    <source>
        <dbReference type="EMBL" id="RGR71820.1"/>
    </source>
</evidence>
<evidence type="ECO:0000313" key="13">
    <source>
        <dbReference type="EMBL" id="MDO6357204.1"/>
    </source>
</evidence>
<keyword evidence="5 6" id="KW-0472">Membrane</keyword>
<evidence type="ECO:0000313" key="10">
    <source>
        <dbReference type="EMBL" id="CUQ22308.1"/>
    </source>
</evidence>
<dbReference type="Proteomes" id="UP000368418">
    <property type="component" value="Unassembled WGS sequence"/>
</dbReference>
<dbReference type="Proteomes" id="UP000284689">
    <property type="component" value="Unassembled WGS sequence"/>
</dbReference>
<evidence type="ECO:0000256" key="6">
    <source>
        <dbReference type="SAM" id="Phobius"/>
    </source>
</evidence>
<dbReference type="AlphaFoldDB" id="A0A174L805"/>
<dbReference type="Proteomes" id="UP000095657">
    <property type="component" value="Unassembled WGS sequence"/>
</dbReference>
<evidence type="ECO:0000313" key="19">
    <source>
        <dbReference type="Proteomes" id="UP000283512"/>
    </source>
</evidence>
<evidence type="ECO:0000313" key="18">
    <source>
        <dbReference type="Proteomes" id="UP000095725"/>
    </source>
</evidence>
<evidence type="ECO:0000313" key="20">
    <source>
        <dbReference type="Proteomes" id="UP000284205"/>
    </source>
</evidence>
<feature type="domain" description="ABC3 transporter permease C-terminal" evidence="7">
    <location>
        <begin position="678"/>
        <end position="791"/>
    </location>
</feature>
<dbReference type="Proteomes" id="UP000095725">
    <property type="component" value="Unassembled WGS sequence"/>
</dbReference>
<dbReference type="GO" id="GO:0005886">
    <property type="term" value="C:plasma membrane"/>
    <property type="evidence" value="ECO:0007669"/>
    <property type="project" value="UniProtKB-SubCell"/>
</dbReference>
<evidence type="ECO:0000313" key="22">
    <source>
        <dbReference type="Proteomes" id="UP000368418"/>
    </source>
</evidence>
<evidence type="ECO:0000259" key="8">
    <source>
        <dbReference type="Pfam" id="PF12704"/>
    </source>
</evidence>
<evidence type="ECO:0000313" key="12">
    <source>
        <dbReference type="EMBL" id="KAA5496579.1"/>
    </source>
</evidence>
<dbReference type="Proteomes" id="UP001170023">
    <property type="component" value="Unassembled WGS sequence"/>
</dbReference>
<dbReference type="InterPro" id="IPR003838">
    <property type="entry name" value="ABC3_permease_C"/>
</dbReference>
<accession>A0A174L805</accession>
<evidence type="ECO:0000313" key="23">
    <source>
        <dbReference type="Proteomes" id="UP000427825"/>
    </source>
</evidence>
<feature type="transmembrane region" description="Helical" evidence="6">
    <location>
        <begin position="429"/>
        <end position="451"/>
    </location>
</feature>
<dbReference type="STRING" id="47678.ERS852494_01752"/>
<dbReference type="PANTHER" id="PTHR30572:SF18">
    <property type="entry name" value="ABC-TYPE MACROLIDE FAMILY EXPORT SYSTEM PERMEASE COMPONENT 2"/>
    <property type="match status" value="1"/>
</dbReference>
<feature type="transmembrane region" description="Helical" evidence="6">
    <location>
        <begin position="333"/>
        <end position="358"/>
    </location>
</feature>
<evidence type="ECO:0000256" key="4">
    <source>
        <dbReference type="ARBA" id="ARBA00022989"/>
    </source>
</evidence>
<comment type="subcellular location">
    <subcellularLocation>
        <location evidence="1">Cell membrane</location>
        <topology evidence="1">Multi-pass membrane protein</topology>
    </subcellularLocation>
</comment>
<dbReference type="EMBL" id="QSJD01000005">
    <property type="protein sequence ID" value="RHD51536.1"/>
    <property type="molecule type" value="Genomic_DNA"/>
</dbReference>
<reference evidence="17 18" key="1">
    <citation type="submission" date="2015-09" db="EMBL/GenBank/DDBJ databases">
        <authorList>
            <consortium name="Pathogen Informatics"/>
        </authorList>
    </citation>
    <scope>NUCLEOTIDE SEQUENCE [LARGE SCALE GENOMIC DNA]</scope>
    <source>
        <strain evidence="9 17">2789STDY5834880</strain>
        <strain evidence="10 18">2789STDY5834946</strain>
    </source>
</reference>
<evidence type="ECO:0000256" key="1">
    <source>
        <dbReference type="ARBA" id="ARBA00004651"/>
    </source>
</evidence>
<dbReference type="PANTHER" id="PTHR30572">
    <property type="entry name" value="MEMBRANE COMPONENT OF TRANSPORTER-RELATED"/>
    <property type="match status" value="1"/>
</dbReference>
<dbReference type="InterPro" id="IPR050250">
    <property type="entry name" value="Macrolide_Exporter_MacB"/>
</dbReference>
<evidence type="ECO:0000313" key="11">
    <source>
        <dbReference type="EMBL" id="KAA5477207.1"/>
    </source>
</evidence>
<dbReference type="EMBL" id="QRUO01000008">
    <property type="protein sequence ID" value="RGR71820.1"/>
    <property type="molecule type" value="Genomic_DNA"/>
</dbReference>
<reference evidence="13" key="4">
    <citation type="submission" date="2023-07" db="EMBL/GenBank/DDBJ databases">
        <title>Whole Genome Sequencing of Colonoscopy isolates.</title>
        <authorList>
            <person name="Surve S.V."/>
            <person name="Valls R.A."/>
            <person name="Barrak K.E."/>
            <person name="Gardner T.B."/>
            <person name="O'Toole G.A."/>
        </authorList>
    </citation>
    <scope>NUCLEOTIDE SEQUENCE</scope>
    <source>
        <strain evidence="13">GP0119</strain>
    </source>
</reference>
<evidence type="ECO:0000313" key="16">
    <source>
        <dbReference type="EMBL" id="RHH93891.1"/>
    </source>
</evidence>
<feature type="transmembrane region" description="Helical" evidence="6">
    <location>
        <begin position="287"/>
        <end position="312"/>
    </location>
</feature>
<proteinExistence type="predicted"/>
<keyword evidence="4 6" id="KW-1133">Transmembrane helix</keyword>
<dbReference type="InterPro" id="IPR025857">
    <property type="entry name" value="MacB_PCD"/>
</dbReference>
<evidence type="ECO:0000256" key="5">
    <source>
        <dbReference type="ARBA" id="ARBA00023136"/>
    </source>
</evidence>
<feature type="transmembrane region" description="Helical" evidence="6">
    <location>
        <begin position="675"/>
        <end position="695"/>
    </location>
</feature>
<dbReference type="EMBL" id="JAUONL010000003">
    <property type="protein sequence ID" value="MDO6357204.1"/>
    <property type="molecule type" value="Genomic_DNA"/>
</dbReference>
<protein>
    <submittedName>
        <fullName evidence="9 13">ABC-transporter permease</fullName>
    </submittedName>
    <submittedName>
        <fullName evidence="11">FtsX-like permease family protein</fullName>
    </submittedName>
</protein>
<dbReference type="EMBL" id="CZBL01000008">
    <property type="protein sequence ID" value="CUQ22308.1"/>
    <property type="molecule type" value="Genomic_DNA"/>
</dbReference>
<dbReference type="EMBL" id="CZAI01000003">
    <property type="protein sequence ID" value="CUP20382.1"/>
    <property type="molecule type" value="Genomic_DNA"/>
</dbReference>
<evidence type="ECO:0000256" key="2">
    <source>
        <dbReference type="ARBA" id="ARBA00022475"/>
    </source>
</evidence>
<sequence length="798" mass="91363">MIQHYSKVALRNLMKYKTQNLISTIGLAVGLLCFSICFYCSRYMQSVDQCFNNYHRLVDINLADEGRMLSGTPAILAEKLTKEYGHEVEAYSRVAYARQRPFDVYTNDEKKLPYTFECIEVDSFFNRLFTPTVVAGSWRVAAYTPNAVVITESTARKLFPYNQEAIGKRMVMTSKIWSSPKTTPDSGGISYTIQAVIKDIPANVSMNFMRTIEVLILNDSEGLFKMTGNNDQTGVYTYGLLHEGRTAKDLNEVYRKSNVTHRMFNCDYDLIVSPIGKSNGNSDMITIFSSITSIVAVLILLVALLNFFHFQIGSIINRQREFTIRKIIGNDMFHLAMMLFVQLFLVIVIASLFMFGLIEILSSGMHISLSDLSLSIDRERLMLQAGQYIIILLIATFVICFSVAFYIRRVNIQLGMSNGLKSKKHFFRNSMLGIQFFICWLFVSMTVALYLQTNTTISTLYNTLTKAEKNSILSLKLDYTFMKNEEKVALVERIRQYSGVKDVLLSEDGYLNGSPDRTGIQLDKDSDRWLEINIMRVTPDFISFMNIPLSAGQNMEGNNDILVDEIFMNKKENILGTTLYHYKDAYTVRGILSSFTPSVYAYKEEQTPYVFFPMKDNGNVGHCYIKCYTDKKEEVRQWMTQLLQEVLPESVEPEITTFLDDIIEQQAMETKFKNITLFFSIVSLIITLLGVYSAITLDTERRQKEVAIRKINGAGIKQIILLFSRLYMLLLTTSALLAFPVVYVILHMWKEIYQIFFNDGILYWVGIFVGVTLLTALTVIFRILRIVRLNPAEVIKNE</sequence>
<dbReference type="Pfam" id="PF12704">
    <property type="entry name" value="MacB_PCD"/>
    <property type="match status" value="1"/>
</dbReference>
<dbReference type="EMBL" id="VVYD01000018">
    <property type="protein sequence ID" value="KAA5496579.1"/>
    <property type="molecule type" value="Genomic_DNA"/>
</dbReference>
<organism evidence="9 17">
    <name type="scientific">Bacteroides caccae</name>
    <dbReference type="NCBI Taxonomy" id="47678"/>
    <lineage>
        <taxon>Bacteria</taxon>
        <taxon>Pseudomonadati</taxon>
        <taxon>Bacteroidota</taxon>
        <taxon>Bacteroidia</taxon>
        <taxon>Bacteroidales</taxon>
        <taxon>Bacteroidaceae</taxon>
        <taxon>Bacteroides</taxon>
    </lineage>
</organism>
<keyword evidence="2" id="KW-1003">Cell membrane</keyword>
<evidence type="ECO:0000313" key="9">
    <source>
        <dbReference type="EMBL" id="CUP20382.1"/>
    </source>
</evidence>
<evidence type="ECO:0000313" key="15">
    <source>
        <dbReference type="EMBL" id="RHD51536.1"/>
    </source>
</evidence>
<keyword evidence="3 6" id="KW-0812">Transmembrane</keyword>
<reference evidence="19 20" key="2">
    <citation type="submission" date="2018-08" db="EMBL/GenBank/DDBJ databases">
        <title>A genome reference for cultivated species of the human gut microbiota.</title>
        <authorList>
            <person name="Zou Y."/>
            <person name="Xue W."/>
            <person name="Luo G."/>
        </authorList>
    </citation>
    <scope>NUCLEOTIDE SEQUENCE [LARGE SCALE GENOMIC DNA]</scope>
    <source>
        <strain evidence="14 20">AF24-29LB</strain>
        <strain evidence="16 19">AM16-49B</strain>
        <strain evidence="15 21">AM31-16AC</strain>
    </source>
</reference>
<feature type="transmembrane region" description="Helical" evidence="6">
    <location>
        <begin position="21"/>
        <end position="44"/>
    </location>
</feature>
<dbReference type="Pfam" id="PF02687">
    <property type="entry name" value="FtsX"/>
    <property type="match status" value="1"/>
</dbReference>
<feature type="domain" description="MacB-like periplasmic core" evidence="8">
    <location>
        <begin position="22"/>
        <end position="208"/>
    </location>
</feature>
<dbReference type="Proteomes" id="UP000427825">
    <property type="component" value="Unassembled WGS sequence"/>
</dbReference>
<gene>
    <name evidence="16" type="ORF">DW190_04160</name>
    <name evidence="15" type="ORF">DW794_04750</name>
    <name evidence="14" type="ORF">DWY26_10640</name>
    <name evidence="9" type="ORF">ERS852494_01752</name>
    <name evidence="10" type="ORF">ERS852558_02230</name>
    <name evidence="12" type="ORF">F2Y31_16810</name>
    <name evidence="11" type="ORF">F2Y39_10590</name>
    <name evidence="13" type="ORF">Q4469_05805</name>
</gene>
<dbReference type="GO" id="GO:0022857">
    <property type="term" value="F:transmembrane transporter activity"/>
    <property type="evidence" value="ECO:0007669"/>
    <property type="project" value="TreeGrafter"/>
</dbReference>
<name>A0A174L805_9BACE</name>
<evidence type="ECO:0000313" key="21">
    <source>
        <dbReference type="Proteomes" id="UP000284689"/>
    </source>
</evidence>
<dbReference type="Proteomes" id="UP000283512">
    <property type="component" value="Unassembled WGS sequence"/>
</dbReference>
<reference evidence="22 23" key="3">
    <citation type="journal article" date="2019" name="Nat. Med.">
        <title>A library of human gut bacterial isolates paired with longitudinal multiomics data enables mechanistic microbiome research.</title>
        <authorList>
            <person name="Poyet M."/>
            <person name="Groussin M."/>
            <person name="Gibbons S.M."/>
            <person name="Avila-Pacheco J."/>
            <person name="Jiang X."/>
            <person name="Kearney S.M."/>
            <person name="Perrotta A.R."/>
            <person name="Berdy B."/>
            <person name="Zhao S."/>
            <person name="Lieberman T.D."/>
            <person name="Swanson P.K."/>
            <person name="Smith M."/>
            <person name="Roesemann S."/>
            <person name="Alexander J.E."/>
            <person name="Rich S.A."/>
            <person name="Livny J."/>
            <person name="Vlamakis H."/>
            <person name="Clish C."/>
            <person name="Bullock K."/>
            <person name="Deik A."/>
            <person name="Scott J."/>
            <person name="Pierce K.A."/>
            <person name="Xavier R.J."/>
            <person name="Alm E.J."/>
        </authorList>
    </citation>
    <scope>NUCLEOTIDE SEQUENCE [LARGE SCALE GENOMIC DNA]</scope>
    <source>
        <strain evidence="12 22">BIOML-A19</strain>
        <strain evidence="11 23">BIOML-A25</strain>
    </source>
</reference>
<dbReference type="EMBL" id="QRKD01000002">
    <property type="protein sequence ID" value="RHH93891.1"/>
    <property type="molecule type" value="Genomic_DNA"/>
</dbReference>
<evidence type="ECO:0000313" key="17">
    <source>
        <dbReference type="Proteomes" id="UP000095657"/>
    </source>
</evidence>
<dbReference type="Proteomes" id="UP000284205">
    <property type="component" value="Unassembled WGS sequence"/>
</dbReference>
<feature type="transmembrane region" description="Helical" evidence="6">
    <location>
        <begin position="761"/>
        <end position="781"/>
    </location>
</feature>
<dbReference type="EMBL" id="VVYJ01000005">
    <property type="protein sequence ID" value="KAA5477207.1"/>
    <property type="molecule type" value="Genomic_DNA"/>
</dbReference>
<dbReference type="RefSeq" id="WP_055171340.1">
    <property type="nucleotide sequence ID" value="NZ_CACRTB010000035.1"/>
</dbReference>
<feature type="transmembrane region" description="Helical" evidence="6">
    <location>
        <begin position="726"/>
        <end position="749"/>
    </location>
</feature>